<keyword evidence="5" id="KW-0539">Nucleus</keyword>
<comment type="subcellular location">
    <subcellularLocation>
        <location evidence="1">Nucleus</location>
    </subcellularLocation>
</comment>
<evidence type="ECO:0000259" key="6">
    <source>
        <dbReference type="PROSITE" id="PS50863"/>
    </source>
</evidence>
<dbReference type="InterPro" id="IPR050655">
    <property type="entry name" value="Plant_B3_domain"/>
</dbReference>
<dbReference type="SUPFAM" id="SSF101936">
    <property type="entry name" value="DNA-binding pseudobarrel domain"/>
    <property type="match status" value="3"/>
</dbReference>
<feature type="domain" description="TF-B3" evidence="6">
    <location>
        <begin position="6"/>
        <end position="102"/>
    </location>
</feature>
<sequence>MPPLADCRFFRFIIPNMENQIRLSVAFSNVVRDNMSNPVQVITTNGQSWSISWVVEEEYPHQIVFTRGWRAFYEHYHLRIGDSMLLSYHQTKFFYVAIHDTRYCEINYGRNLRNGSLPAIPAHGNYTVQFFVIIPVNDPDTLMLPLRFSREYGRSLPRPLTVTTPTEHRHRVGWNMEPNGRIVLHGGWNAVRERYRLRDQWLVLFHYHAVQNTMYVKFFNGHTMEINYLAHAGLGTDCTCITYPSAPRSRHIADGFRSTNPFFVSPILHRLANRFLPNVPPLPGVCEDSPISITNERGAWTVRYTHYVGRTNGCFGMGWSALATACQLRHGHVCVFEWLAPQEYRLHMY</sequence>
<evidence type="ECO:0000256" key="3">
    <source>
        <dbReference type="ARBA" id="ARBA00023125"/>
    </source>
</evidence>
<dbReference type="EMBL" id="SDMP01000003">
    <property type="protein sequence ID" value="RYR68231.1"/>
    <property type="molecule type" value="Genomic_DNA"/>
</dbReference>
<protein>
    <recommendedName>
        <fullName evidence="6">TF-B3 domain-containing protein</fullName>
    </recommendedName>
</protein>
<comment type="caution">
    <text evidence="7">The sequence shown here is derived from an EMBL/GenBank/DDBJ whole genome shotgun (WGS) entry which is preliminary data.</text>
</comment>
<dbReference type="Pfam" id="PF02362">
    <property type="entry name" value="B3"/>
    <property type="match status" value="1"/>
</dbReference>
<dbReference type="PROSITE" id="PS50863">
    <property type="entry name" value="B3"/>
    <property type="match status" value="1"/>
</dbReference>
<organism evidence="7 8">
    <name type="scientific">Arachis hypogaea</name>
    <name type="common">Peanut</name>
    <dbReference type="NCBI Taxonomy" id="3818"/>
    <lineage>
        <taxon>Eukaryota</taxon>
        <taxon>Viridiplantae</taxon>
        <taxon>Streptophyta</taxon>
        <taxon>Embryophyta</taxon>
        <taxon>Tracheophyta</taxon>
        <taxon>Spermatophyta</taxon>
        <taxon>Magnoliopsida</taxon>
        <taxon>eudicotyledons</taxon>
        <taxon>Gunneridae</taxon>
        <taxon>Pentapetalae</taxon>
        <taxon>rosids</taxon>
        <taxon>fabids</taxon>
        <taxon>Fabales</taxon>
        <taxon>Fabaceae</taxon>
        <taxon>Papilionoideae</taxon>
        <taxon>50 kb inversion clade</taxon>
        <taxon>dalbergioids sensu lato</taxon>
        <taxon>Dalbergieae</taxon>
        <taxon>Pterocarpus clade</taxon>
        <taxon>Arachis</taxon>
    </lineage>
</organism>
<dbReference type="AlphaFoldDB" id="A0A445DYP7"/>
<dbReference type="Gramene" id="arahy.Tifrunner.gnm2.ann2.Ah03g220000.1">
    <property type="protein sequence ID" value="arahy.Tifrunner.gnm2.ann2.Ah03g220000.1-CDS"/>
    <property type="gene ID" value="arahy.Tifrunner.gnm2.ann2.Ah03g220000"/>
</dbReference>
<keyword evidence="2" id="KW-0805">Transcription regulation</keyword>
<proteinExistence type="predicted"/>
<evidence type="ECO:0000313" key="7">
    <source>
        <dbReference type="EMBL" id="RYR68231.1"/>
    </source>
</evidence>
<dbReference type="InterPro" id="IPR003340">
    <property type="entry name" value="B3_DNA-bd"/>
</dbReference>
<reference evidence="7 8" key="1">
    <citation type="submission" date="2019-01" db="EMBL/GenBank/DDBJ databases">
        <title>Sequencing of cultivated peanut Arachis hypogaea provides insights into genome evolution and oil improvement.</title>
        <authorList>
            <person name="Chen X."/>
        </authorList>
    </citation>
    <scope>NUCLEOTIDE SEQUENCE [LARGE SCALE GENOMIC DNA]</scope>
    <source>
        <strain evidence="8">cv. Fuhuasheng</strain>
        <tissue evidence="7">Leaves</tissue>
    </source>
</reference>
<dbReference type="Proteomes" id="UP000289738">
    <property type="component" value="Chromosome A03"/>
</dbReference>
<dbReference type="GO" id="GO:0005634">
    <property type="term" value="C:nucleus"/>
    <property type="evidence" value="ECO:0007669"/>
    <property type="project" value="UniProtKB-SubCell"/>
</dbReference>
<evidence type="ECO:0000256" key="2">
    <source>
        <dbReference type="ARBA" id="ARBA00023015"/>
    </source>
</evidence>
<keyword evidence="8" id="KW-1185">Reference proteome</keyword>
<dbReference type="SMR" id="A0A445DYP7"/>
<evidence type="ECO:0000256" key="1">
    <source>
        <dbReference type="ARBA" id="ARBA00004123"/>
    </source>
</evidence>
<keyword evidence="3" id="KW-0238">DNA-binding</keyword>
<dbReference type="GO" id="GO:0003677">
    <property type="term" value="F:DNA binding"/>
    <property type="evidence" value="ECO:0007669"/>
    <property type="project" value="UniProtKB-KW"/>
</dbReference>
<dbReference type="SMART" id="SM01019">
    <property type="entry name" value="B3"/>
    <property type="match status" value="2"/>
</dbReference>
<dbReference type="PANTHER" id="PTHR31920:SF37">
    <property type="entry name" value="B3 DOMAIN-CONTAINING TRANSCRIPTION FACTOR VRN1"/>
    <property type="match status" value="1"/>
</dbReference>
<dbReference type="Gene3D" id="2.40.330.10">
    <property type="entry name" value="DNA-binding pseudobarrel domain"/>
    <property type="match status" value="3"/>
</dbReference>
<evidence type="ECO:0000256" key="5">
    <source>
        <dbReference type="ARBA" id="ARBA00023242"/>
    </source>
</evidence>
<dbReference type="InterPro" id="IPR015300">
    <property type="entry name" value="DNA-bd_pseudobarrel_sf"/>
</dbReference>
<dbReference type="CDD" id="cd10017">
    <property type="entry name" value="B3_DNA"/>
    <property type="match status" value="2"/>
</dbReference>
<evidence type="ECO:0000256" key="4">
    <source>
        <dbReference type="ARBA" id="ARBA00023163"/>
    </source>
</evidence>
<keyword evidence="4" id="KW-0804">Transcription</keyword>
<evidence type="ECO:0000313" key="8">
    <source>
        <dbReference type="Proteomes" id="UP000289738"/>
    </source>
</evidence>
<name>A0A445DYP7_ARAHY</name>
<dbReference type="PANTHER" id="PTHR31920">
    <property type="entry name" value="B3 DOMAIN-CONTAINING"/>
    <property type="match status" value="1"/>
</dbReference>
<accession>A0A445DYP7</accession>
<gene>
    <name evidence="7" type="ORF">Ahy_A03g014710</name>
</gene>